<keyword evidence="3" id="KW-0808">Transferase</keyword>
<protein>
    <recommendedName>
        <fullName evidence="10">Purine nucleoside phosphorylase</fullName>
    </recommendedName>
</protein>
<sequence>MSLRQGGISKLPYSSLNLADHVGDNLFAVAGNRDLLREALMLDIGYQWLEQVHSVDVIEIESASAKIKADSLITREPLTACCVLTADCLPVMLANKDGTEVAVSHAGWRGLQAGILKNTIAKMTSDPSDIIAWMGPAIGPCHYEVGIEVKESFRASAANQEELNLVESAFAESDLEGKFYMNLYLFARRQLLAMGVSSVSGGDHCTYCEEDRFYSYRRDGKTGRMASIIFFQEETF</sequence>
<comment type="catalytic activity">
    <reaction evidence="8">
        <text>adenosine + phosphate = alpha-D-ribose 1-phosphate + adenine</text>
        <dbReference type="Rhea" id="RHEA:27642"/>
        <dbReference type="ChEBI" id="CHEBI:16335"/>
        <dbReference type="ChEBI" id="CHEBI:16708"/>
        <dbReference type="ChEBI" id="CHEBI:43474"/>
        <dbReference type="ChEBI" id="CHEBI:57720"/>
        <dbReference type="EC" id="2.4.2.1"/>
    </reaction>
    <physiologicalReaction direction="left-to-right" evidence="8">
        <dbReference type="Rhea" id="RHEA:27643"/>
    </physiologicalReaction>
</comment>
<dbReference type="GO" id="GO:0005507">
    <property type="term" value="F:copper ion binding"/>
    <property type="evidence" value="ECO:0007669"/>
    <property type="project" value="TreeGrafter"/>
</dbReference>
<evidence type="ECO:0000256" key="1">
    <source>
        <dbReference type="ARBA" id="ARBA00000553"/>
    </source>
</evidence>
<dbReference type="InterPro" id="IPR038371">
    <property type="entry name" value="Cu_polyphenol_OxRdtase_sf"/>
</dbReference>
<evidence type="ECO:0000256" key="7">
    <source>
        <dbReference type="ARBA" id="ARBA00047989"/>
    </source>
</evidence>
<reference evidence="11 12" key="1">
    <citation type="submission" date="2017-08" db="EMBL/GenBank/DDBJ databases">
        <title>Fine stratification of microbial communities through a metagenomic profile of the photic zone.</title>
        <authorList>
            <person name="Haro-Moreno J.M."/>
            <person name="Lopez-Perez M."/>
            <person name="De La Torre J."/>
            <person name="Picazo A."/>
            <person name="Camacho A."/>
            <person name="Rodriguez-Valera F."/>
        </authorList>
    </citation>
    <scope>NUCLEOTIDE SEQUENCE [LARGE SCALE GENOMIC DNA]</scope>
    <source>
        <strain evidence="11">MED-G28</strain>
    </source>
</reference>
<accession>A0A2A5W959</accession>
<evidence type="ECO:0000256" key="9">
    <source>
        <dbReference type="ARBA" id="ARBA00049893"/>
    </source>
</evidence>
<evidence type="ECO:0000256" key="8">
    <source>
        <dbReference type="ARBA" id="ARBA00048968"/>
    </source>
</evidence>
<evidence type="ECO:0000313" key="11">
    <source>
        <dbReference type="EMBL" id="PDH32696.1"/>
    </source>
</evidence>
<dbReference type="Proteomes" id="UP000219329">
    <property type="component" value="Unassembled WGS sequence"/>
</dbReference>
<dbReference type="InterPro" id="IPR011324">
    <property type="entry name" value="Cytotoxic_necrot_fac-like_cat"/>
</dbReference>
<gene>
    <name evidence="11" type="ORF">CNF02_11180</name>
</gene>
<dbReference type="GO" id="GO:0016787">
    <property type="term" value="F:hydrolase activity"/>
    <property type="evidence" value="ECO:0007669"/>
    <property type="project" value="UniProtKB-KW"/>
</dbReference>
<evidence type="ECO:0000256" key="5">
    <source>
        <dbReference type="ARBA" id="ARBA00022801"/>
    </source>
</evidence>
<evidence type="ECO:0000256" key="3">
    <source>
        <dbReference type="ARBA" id="ARBA00022679"/>
    </source>
</evidence>
<dbReference type="NCBIfam" id="TIGR00726">
    <property type="entry name" value="peptidoglycan editing factor PgeF"/>
    <property type="match status" value="1"/>
</dbReference>
<name>A0A2A5W959_9GAMM</name>
<comment type="similarity">
    <text evidence="2 10">Belongs to the purine nucleoside phosphorylase YfiH/LACC1 family.</text>
</comment>
<comment type="caution">
    <text evidence="11">The sequence shown here is derived from an EMBL/GenBank/DDBJ whole genome shotgun (WGS) entry which is preliminary data.</text>
</comment>
<comment type="catalytic activity">
    <reaction evidence="1">
        <text>inosine + phosphate = alpha-D-ribose 1-phosphate + hypoxanthine</text>
        <dbReference type="Rhea" id="RHEA:27646"/>
        <dbReference type="ChEBI" id="CHEBI:17368"/>
        <dbReference type="ChEBI" id="CHEBI:17596"/>
        <dbReference type="ChEBI" id="CHEBI:43474"/>
        <dbReference type="ChEBI" id="CHEBI:57720"/>
        <dbReference type="EC" id="2.4.2.1"/>
    </reaction>
    <physiologicalReaction direction="left-to-right" evidence="1">
        <dbReference type="Rhea" id="RHEA:27647"/>
    </physiologicalReaction>
</comment>
<comment type="catalytic activity">
    <reaction evidence="7">
        <text>adenosine + H2O + H(+) = inosine + NH4(+)</text>
        <dbReference type="Rhea" id="RHEA:24408"/>
        <dbReference type="ChEBI" id="CHEBI:15377"/>
        <dbReference type="ChEBI" id="CHEBI:15378"/>
        <dbReference type="ChEBI" id="CHEBI:16335"/>
        <dbReference type="ChEBI" id="CHEBI:17596"/>
        <dbReference type="ChEBI" id="CHEBI:28938"/>
        <dbReference type="EC" id="3.5.4.4"/>
    </reaction>
    <physiologicalReaction direction="left-to-right" evidence="7">
        <dbReference type="Rhea" id="RHEA:24409"/>
    </physiologicalReaction>
</comment>
<evidence type="ECO:0000256" key="6">
    <source>
        <dbReference type="ARBA" id="ARBA00022833"/>
    </source>
</evidence>
<dbReference type="PANTHER" id="PTHR30616">
    <property type="entry name" value="UNCHARACTERIZED PROTEIN YFIH"/>
    <property type="match status" value="1"/>
</dbReference>
<dbReference type="PANTHER" id="PTHR30616:SF2">
    <property type="entry name" value="PURINE NUCLEOSIDE PHOSPHORYLASE LACC1"/>
    <property type="match status" value="1"/>
</dbReference>
<keyword evidence="5" id="KW-0378">Hydrolase</keyword>
<organism evidence="11 12">
    <name type="scientific">OM182 bacterium MED-G28</name>
    <dbReference type="NCBI Taxonomy" id="1986256"/>
    <lineage>
        <taxon>Bacteria</taxon>
        <taxon>Pseudomonadati</taxon>
        <taxon>Pseudomonadota</taxon>
        <taxon>Gammaproteobacteria</taxon>
        <taxon>OMG group</taxon>
        <taxon>OM182 clade</taxon>
    </lineage>
</organism>
<dbReference type="SUPFAM" id="SSF64438">
    <property type="entry name" value="CNF1/YfiH-like putative cysteine hydrolases"/>
    <property type="match status" value="1"/>
</dbReference>
<evidence type="ECO:0000256" key="4">
    <source>
        <dbReference type="ARBA" id="ARBA00022723"/>
    </source>
</evidence>
<dbReference type="GO" id="GO:0017061">
    <property type="term" value="F:S-methyl-5-thioadenosine phosphorylase activity"/>
    <property type="evidence" value="ECO:0007669"/>
    <property type="project" value="UniProtKB-EC"/>
</dbReference>
<dbReference type="Gene3D" id="3.60.140.10">
    <property type="entry name" value="CNF1/YfiH-like putative cysteine hydrolases"/>
    <property type="match status" value="1"/>
</dbReference>
<dbReference type="CDD" id="cd16833">
    <property type="entry name" value="YfiH"/>
    <property type="match status" value="1"/>
</dbReference>
<dbReference type="EMBL" id="NTJZ01000014">
    <property type="protein sequence ID" value="PDH32696.1"/>
    <property type="molecule type" value="Genomic_DNA"/>
</dbReference>
<dbReference type="Pfam" id="PF02578">
    <property type="entry name" value="Cu-oxidase_4"/>
    <property type="match status" value="1"/>
</dbReference>
<dbReference type="AlphaFoldDB" id="A0A2A5W959"/>
<dbReference type="InterPro" id="IPR003730">
    <property type="entry name" value="Cu_polyphenol_OxRdtase"/>
</dbReference>
<proteinExistence type="inferred from homology"/>
<evidence type="ECO:0000256" key="10">
    <source>
        <dbReference type="RuleBase" id="RU361274"/>
    </source>
</evidence>
<comment type="catalytic activity">
    <reaction evidence="9">
        <text>S-methyl-5'-thioadenosine + phosphate = 5-(methylsulfanyl)-alpha-D-ribose 1-phosphate + adenine</text>
        <dbReference type="Rhea" id="RHEA:11852"/>
        <dbReference type="ChEBI" id="CHEBI:16708"/>
        <dbReference type="ChEBI" id="CHEBI:17509"/>
        <dbReference type="ChEBI" id="CHEBI:43474"/>
        <dbReference type="ChEBI" id="CHEBI:58533"/>
        <dbReference type="EC" id="2.4.2.28"/>
    </reaction>
    <physiologicalReaction direction="left-to-right" evidence="9">
        <dbReference type="Rhea" id="RHEA:11853"/>
    </physiologicalReaction>
</comment>
<keyword evidence="4" id="KW-0479">Metal-binding</keyword>
<evidence type="ECO:0000313" key="12">
    <source>
        <dbReference type="Proteomes" id="UP000219329"/>
    </source>
</evidence>
<evidence type="ECO:0000256" key="2">
    <source>
        <dbReference type="ARBA" id="ARBA00007353"/>
    </source>
</evidence>
<keyword evidence="6" id="KW-0862">Zinc</keyword>